<name>A0A2P2J1B7_RHIMU</name>
<dbReference type="AlphaFoldDB" id="A0A2P2J1B7"/>
<accession>A0A2P2J1B7</accession>
<sequence>MRSFTCLNISKITVNLKLQSDMHDSQHVCFHY</sequence>
<organism evidence="1">
    <name type="scientific">Rhizophora mucronata</name>
    <name type="common">Asiatic mangrove</name>
    <dbReference type="NCBI Taxonomy" id="61149"/>
    <lineage>
        <taxon>Eukaryota</taxon>
        <taxon>Viridiplantae</taxon>
        <taxon>Streptophyta</taxon>
        <taxon>Embryophyta</taxon>
        <taxon>Tracheophyta</taxon>
        <taxon>Spermatophyta</taxon>
        <taxon>Magnoliopsida</taxon>
        <taxon>eudicotyledons</taxon>
        <taxon>Gunneridae</taxon>
        <taxon>Pentapetalae</taxon>
        <taxon>rosids</taxon>
        <taxon>fabids</taxon>
        <taxon>Malpighiales</taxon>
        <taxon>Rhizophoraceae</taxon>
        <taxon>Rhizophora</taxon>
    </lineage>
</organism>
<reference evidence="1" key="1">
    <citation type="submission" date="2018-02" db="EMBL/GenBank/DDBJ databases">
        <title>Rhizophora mucronata_Transcriptome.</title>
        <authorList>
            <person name="Meera S.P."/>
            <person name="Sreeshan A."/>
            <person name="Augustine A."/>
        </authorList>
    </citation>
    <scope>NUCLEOTIDE SEQUENCE</scope>
    <source>
        <tissue evidence="1">Leaf</tissue>
    </source>
</reference>
<evidence type="ECO:0000313" key="1">
    <source>
        <dbReference type="EMBL" id="MBW87240.1"/>
    </source>
</evidence>
<protein>
    <submittedName>
        <fullName evidence="1">Uncharacterized protein</fullName>
    </submittedName>
</protein>
<dbReference type="EMBL" id="GGEC01006757">
    <property type="protein sequence ID" value="MBW87240.1"/>
    <property type="molecule type" value="Transcribed_RNA"/>
</dbReference>
<proteinExistence type="predicted"/>